<accession>C8W391</accession>
<dbReference type="SMART" id="SM00388">
    <property type="entry name" value="HisKA"/>
    <property type="match status" value="1"/>
</dbReference>
<dbReference type="Proteomes" id="UP000002217">
    <property type="component" value="Chromosome"/>
</dbReference>
<proteinExistence type="predicted"/>
<dbReference type="Pfam" id="PF00512">
    <property type="entry name" value="HisKA"/>
    <property type="match status" value="1"/>
</dbReference>
<evidence type="ECO:0000256" key="9">
    <source>
        <dbReference type="SAM" id="Phobius"/>
    </source>
</evidence>
<organism evidence="11 12">
    <name type="scientific">Desulfofarcimen acetoxidans (strain ATCC 49208 / DSM 771 / KCTC 5769 / VKM B-1644 / 5575)</name>
    <name type="common">Desulfotomaculum acetoxidans</name>
    <dbReference type="NCBI Taxonomy" id="485916"/>
    <lineage>
        <taxon>Bacteria</taxon>
        <taxon>Bacillati</taxon>
        <taxon>Bacillota</taxon>
        <taxon>Clostridia</taxon>
        <taxon>Eubacteriales</taxon>
        <taxon>Peptococcaceae</taxon>
        <taxon>Desulfofarcimen</taxon>
    </lineage>
</organism>
<comment type="catalytic activity">
    <reaction evidence="1">
        <text>ATP + protein L-histidine = ADP + protein N-phospho-L-histidine.</text>
        <dbReference type="EC" id="2.7.13.3"/>
    </reaction>
</comment>
<keyword evidence="8" id="KW-0902">Two-component regulatory system</keyword>
<evidence type="ECO:0000256" key="8">
    <source>
        <dbReference type="ARBA" id="ARBA00023012"/>
    </source>
</evidence>
<dbReference type="NCBIfam" id="NF008468">
    <property type="entry name" value="PRK11360.1"/>
    <property type="match status" value="1"/>
</dbReference>
<sequence>MLMKKKYITLKYEGFTNQLLILVVILLLIPIILSMYLFYMLHSTELGIINSHRKVLEEAMNQLDSSMNSSFDEILSGLNVGNLQRRDQEKALNQALKPVVDNVKKKYPNMDMGFYSEEFDVILDGDNEHLHENFSTRRKRNFDDALKTNNMVFEVLGQGGDGQLETYRPLRRDGKIIGAIWANEDIKPIQKRVDQIQQVVYVVMILGVVLAFGGAFSLISKFAKNVNEIKKGLNIMGNDPTFMLPKATGELGQITDAVNDMFNKLIDIQNYNELILTSIDDGIITIDKNEKIMSFNSTAGAMLDLDSNCIEKKIDEVFPPDFPLSYYLKNTLIEGKAVKDKDLIFENFTDGPRHLLVSTSLMINVRQELVGALLHFRDITELSRLRESVNRQKRLASLGKLVAGVAHEIRSPLTSITGYMQFWNKGRVPSSKSLNIVNQELNRLISVTDKLLQFARPSRAVFEPYELNILIRRAVQFFRDIHGSSDVKISCNCAENLPLAWIDAHQMEQVLSNILYNAYQAINRTGNLEITTWLEKERNMLCVGVRDNGCGIPKDVIQNMFEPFYTTKSKGTGLGLSIAKEIISAHNGEIQVESELNVGTMVVIYLPMFIGDDMNVKSVDSR</sequence>
<feature type="domain" description="Histidine kinase" evidence="10">
    <location>
        <begin position="404"/>
        <end position="610"/>
    </location>
</feature>
<dbReference type="Gene3D" id="1.10.287.130">
    <property type="match status" value="1"/>
</dbReference>
<dbReference type="SMART" id="SM00387">
    <property type="entry name" value="HATPase_c"/>
    <property type="match status" value="1"/>
</dbReference>
<dbReference type="PANTHER" id="PTHR43065">
    <property type="entry name" value="SENSOR HISTIDINE KINASE"/>
    <property type="match status" value="1"/>
</dbReference>
<keyword evidence="7" id="KW-0067">ATP-binding</keyword>
<evidence type="ECO:0000256" key="4">
    <source>
        <dbReference type="ARBA" id="ARBA00022679"/>
    </source>
</evidence>
<keyword evidence="3" id="KW-0597">Phosphoprotein</keyword>
<gene>
    <name evidence="11" type="ordered locus">Dtox_0969</name>
</gene>
<keyword evidence="4" id="KW-0808">Transferase</keyword>
<evidence type="ECO:0000313" key="12">
    <source>
        <dbReference type="Proteomes" id="UP000002217"/>
    </source>
</evidence>
<dbReference type="InterPro" id="IPR036097">
    <property type="entry name" value="HisK_dim/P_sf"/>
</dbReference>
<evidence type="ECO:0000256" key="6">
    <source>
        <dbReference type="ARBA" id="ARBA00022777"/>
    </source>
</evidence>
<dbReference type="EC" id="2.7.13.3" evidence="2"/>
<keyword evidence="9" id="KW-1133">Transmembrane helix</keyword>
<evidence type="ECO:0000313" key="11">
    <source>
        <dbReference type="EMBL" id="ACV61858.1"/>
    </source>
</evidence>
<dbReference type="SMART" id="SM00091">
    <property type="entry name" value="PAS"/>
    <property type="match status" value="1"/>
</dbReference>
<dbReference type="Gene3D" id="3.30.565.10">
    <property type="entry name" value="Histidine kinase-like ATPase, C-terminal domain"/>
    <property type="match status" value="1"/>
</dbReference>
<dbReference type="KEGG" id="dae:Dtox_0969"/>
<dbReference type="Pfam" id="PF00989">
    <property type="entry name" value="PAS"/>
    <property type="match status" value="1"/>
</dbReference>
<dbReference type="InterPro" id="IPR036890">
    <property type="entry name" value="HATPase_C_sf"/>
</dbReference>
<dbReference type="Gene3D" id="3.30.450.20">
    <property type="entry name" value="PAS domain"/>
    <property type="match status" value="1"/>
</dbReference>
<evidence type="ECO:0000256" key="2">
    <source>
        <dbReference type="ARBA" id="ARBA00012438"/>
    </source>
</evidence>
<dbReference type="InterPro" id="IPR013767">
    <property type="entry name" value="PAS_fold"/>
</dbReference>
<dbReference type="InterPro" id="IPR035965">
    <property type="entry name" value="PAS-like_dom_sf"/>
</dbReference>
<dbReference type="GO" id="GO:0006355">
    <property type="term" value="P:regulation of DNA-templated transcription"/>
    <property type="evidence" value="ECO:0007669"/>
    <property type="project" value="InterPro"/>
</dbReference>
<dbReference type="STRING" id="485916.Dtox_0969"/>
<dbReference type="CDD" id="cd00130">
    <property type="entry name" value="PAS"/>
    <property type="match status" value="1"/>
</dbReference>
<dbReference type="InterPro" id="IPR003594">
    <property type="entry name" value="HATPase_dom"/>
</dbReference>
<dbReference type="SUPFAM" id="SSF55874">
    <property type="entry name" value="ATPase domain of HSP90 chaperone/DNA topoisomerase II/histidine kinase"/>
    <property type="match status" value="1"/>
</dbReference>
<dbReference type="PANTHER" id="PTHR43065:SF10">
    <property type="entry name" value="PEROXIDE STRESS-ACTIVATED HISTIDINE KINASE MAK3"/>
    <property type="match status" value="1"/>
</dbReference>
<dbReference type="AlphaFoldDB" id="C8W391"/>
<evidence type="ECO:0000256" key="7">
    <source>
        <dbReference type="ARBA" id="ARBA00022840"/>
    </source>
</evidence>
<dbReference type="Pfam" id="PF02518">
    <property type="entry name" value="HATPase_c"/>
    <property type="match status" value="1"/>
</dbReference>
<dbReference type="EMBL" id="CP001720">
    <property type="protein sequence ID" value="ACV61858.1"/>
    <property type="molecule type" value="Genomic_DNA"/>
</dbReference>
<evidence type="ECO:0000256" key="5">
    <source>
        <dbReference type="ARBA" id="ARBA00022741"/>
    </source>
</evidence>
<dbReference type="SUPFAM" id="SSF55785">
    <property type="entry name" value="PYP-like sensor domain (PAS domain)"/>
    <property type="match status" value="1"/>
</dbReference>
<feature type="transmembrane region" description="Helical" evidence="9">
    <location>
        <begin position="199"/>
        <end position="219"/>
    </location>
</feature>
<dbReference type="eggNOG" id="COG5000">
    <property type="taxonomic scope" value="Bacteria"/>
</dbReference>
<evidence type="ECO:0000256" key="3">
    <source>
        <dbReference type="ARBA" id="ARBA00022553"/>
    </source>
</evidence>
<keyword evidence="12" id="KW-1185">Reference proteome</keyword>
<protein>
    <recommendedName>
        <fullName evidence="2">histidine kinase</fullName>
        <ecNumber evidence="2">2.7.13.3</ecNumber>
    </recommendedName>
</protein>
<dbReference type="PROSITE" id="PS50109">
    <property type="entry name" value="HIS_KIN"/>
    <property type="match status" value="1"/>
</dbReference>
<dbReference type="InterPro" id="IPR005467">
    <property type="entry name" value="His_kinase_dom"/>
</dbReference>
<dbReference type="PRINTS" id="PR00344">
    <property type="entry name" value="BCTRLSENSOR"/>
</dbReference>
<dbReference type="InterPro" id="IPR004358">
    <property type="entry name" value="Sig_transdc_His_kin-like_C"/>
</dbReference>
<evidence type="ECO:0000256" key="1">
    <source>
        <dbReference type="ARBA" id="ARBA00000085"/>
    </source>
</evidence>
<keyword evidence="6 11" id="KW-0418">Kinase</keyword>
<dbReference type="HOGENOM" id="CLU_000445_89_29_9"/>
<feature type="transmembrane region" description="Helical" evidence="9">
    <location>
        <begin position="20"/>
        <end position="41"/>
    </location>
</feature>
<dbReference type="SUPFAM" id="SSF47384">
    <property type="entry name" value="Homodimeric domain of signal transducing histidine kinase"/>
    <property type="match status" value="1"/>
</dbReference>
<keyword evidence="9" id="KW-0472">Membrane</keyword>
<dbReference type="GO" id="GO:0005524">
    <property type="term" value="F:ATP binding"/>
    <property type="evidence" value="ECO:0007669"/>
    <property type="project" value="UniProtKB-KW"/>
</dbReference>
<keyword evidence="9" id="KW-0812">Transmembrane</keyword>
<dbReference type="CDD" id="cd00082">
    <property type="entry name" value="HisKA"/>
    <property type="match status" value="1"/>
</dbReference>
<keyword evidence="5" id="KW-0547">Nucleotide-binding</keyword>
<reference evidence="11 12" key="1">
    <citation type="journal article" date="2009" name="Stand. Genomic Sci.">
        <title>Complete genome sequence of Desulfotomaculum acetoxidans type strain (5575).</title>
        <authorList>
            <person name="Spring S."/>
            <person name="Lapidus A."/>
            <person name="Schroder M."/>
            <person name="Gleim D."/>
            <person name="Sims D."/>
            <person name="Meincke L."/>
            <person name="Glavina Del Rio T."/>
            <person name="Tice H."/>
            <person name="Copeland A."/>
            <person name="Cheng J.F."/>
            <person name="Lucas S."/>
            <person name="Chen F."/>
            <person name="Nolan M."/>
            <person name="Bruce D."/>
            <person name="Goodwin L."/>
            <person name="Pitluck S."/>
            <person name="Ivanova N."/>
            <person name="Mavromatis K."/>
            <person name="Mikhailova N."/>
            <person name="Pati A."/>
            <person name="Chen A."/>
            <person name="Palaniappan K."/>
            <person name="Land M."/>
            <person name="Hauser L."/>
            <person name="Chang Y.J."/>
            <person name="Jeffries C.D."/>
            <person name="Chain P."/>
            <person name="Saunders E."/>
            <person name="Brettin T."/>
            <person name="Detter J.C."/>
            <person name="Goker M."/>
            <person name="Bristow J."/>
            <person name="Eisen J.A."/>
            <person name="Markowitz V."/>
            <person name="Hugenholtz P."/>
            <person name="Kyrpides N.C."/>
            <person name="Klenk H.P."/>
            <person name="Han C."/>
        </authorList>
    </citation>
    <scope>NUCLEOTIDE SEQUENCE [LARGE SCALE GENOMIC DNA]</scope>
    <source>
        <strain evidence="12">ATCC 49208 / DSM 771 / VKM B-1644</strain>
    </source>
</reference>
<dbReference type="GO" id="GO:0000155">
    <property type="term" value="F:phosphorelay sensor kinase activity"/>
    <property type="evidence" value="ECO:0007669"/>
    <property type="project" value="InterPro"/>
</dbReference>
<dbReference type="InterPro" id="IPR000014">
    <property type="entry name" value="PAS"/>
</dbReference>
<evidence type="ECO:0000259" key="10">
    <source>
        <dbReference type="PROSITE" id="PS50109"/>
    </source>
</evidence>
<name>C8W391_DESAS</name>
<dbReference type="InterPro" id="IPR003661">
    <property type="entry name" value="HisK_dim/P_dom"/>
</dbReference>